<reference evidence="1 2" key="1">
    <citation type="submission" date="2022-11" db="EMBL/GenBank/DDBJ databases">
        <authorList>
            <person name="Caiyu Z."/>
        </authorList>
    </citation>
    <scope>NUCLEOTIDE SEQUENCE [LARGE SCALE GENOMIC DNA]</scope>
    <source>
        <strain evidence="1 2">YR-4</strain>
    </source>
</reference>
<organism evidence="1 2">
    <name type="scientific">Caproiciproducens galactitolivorans</name>
    <dbReference type="NCBI Taxonomy" id="642589"/>
    <lineage>
        <taxon>Bacteria</taxon>
        <taxon>Bacillati</taxon>
        <taxon>Bacillota</taxon>
        <taxon>Clostridia</taxon>
        <taxon>Eubacteriales</taxon>
        <taxon>Acutalibacteraceae</taxon>
        <taxon>Caproiciproducens</taxon>
    </lineage>
</organism>
<comment type="caution">
    <text evidence="1">The sequence shown here is derived from an EMBL/GenBank/DDBJ whole genome shotgun (WGS) entry which is preliminary data.</text>
</comment>
<gene>
    <name evidence="1" type="ORF">OUY18_03200</name>
</gene>
<protein>
    <submittedName>
        <fullName evidence="1">Uncharacterized protein</fullName>
    </submittedName>
</protein>
<dbReference type="EMBL" id="JAPOHA010000003">
    <property type="protein sequence ID" value="MCY1713263.1"/>
    <property type="molecule type" value="Genomic_DNA"/>
</dbReference>
<dbReference type="RefSeq" id="WP_268057268.1">
    <property type="nucleotide sequence ID" value="NZ_JAPOHA010000003.1"/>
</dbReference>
<sequence length="122" mass="14283">VNRRVVGSSPTWGAKRTPIHWNRCFLLIWKNVSTAGPEEILLQALFLPTGREGVEDEYILQMEEENYLLKGTEQIAPLAKCPRFAGGHIYRIRSTLDRKRRNPYNNIIRRHKSFDGLLFFKR</sequence>
<evidence type="ECO:0000313" key="2">
    <source>
        <dbReference type="Proteomes" id="UP001082703"/>
    </source>
</evidence>
<name>A0ABT4BTM8_9FIRM</name>
<feature type="non-terminal residue" evidence="1">
    <location>
        <position position="1"/>
    </location>
</feature>
<keyword evidence="2" id="KW-1185">Reference proteome</keyword>
<dbReference type="Proteomes" id="UP001082703">
    <property type="component" value="Unassembled WGS sequence"/>
</dbReference>
<proteinExistence type="predicted"/>
<accession>A0ABT4BTM8</accession>
<evidence type="ECO:0000313" key="1">
    <source>
        <dbReference type="EMBL" id="MCY1713263.1"/>
    </source>
</evidence>